<dbReference type="Gene3D" id="2.60.40.1120">
    <property type="entry name" value="Carboxypeptidase-like, regulatory domain"/>
    <property type="match status" value="1"/>
</dbReference>
<evidence type="ECO:0000256" key="1">
    <source>
        <dbReference type="PROSITE-ProRule" id="PRU01360"/>
    </source>
</evidence>
<reference evidence="4 5" key="1">
    <citation type="submission" date="2021-12" db="EMBL/GenBank/DDBJ databases">
        <title>Mucilaginibacter roseus genome.</title>
        <authorList>
            <person name="Ferreira J.R."/>
            <person name="Newman J.D."/>
        </authorList>
    </citation>
    <scope>NUCLEOTIDE SEQUENCE [LARGE SCALE GENOMIC DNA]</scope>
    <source>
        <strain evidence="4 5">LMG 28454</strain>
    </source>
</reference>
<evidence type="ECO:0000313" key="4">
    <source>
        <dbReference type="EMBL" id="MCD8739519.1"/>
    </source>
</evidence>
<comment type="caution">
    <text evidence="4">The sequence shown here is derived from an EMBL/GenBank/DDBJ whole genome shotgun (WGS) entry which is preliminary data.</text>
</comment>
<feature type="domain" description="TonB-dependent receptor plug" evidence="3">
    <location>
        <begin position="127"/>
        <end position="238"/>
    </location>
</feature>
<keyword evidence="1" id="KW-0998">Cell outer membrane</keyword>
<evidence type="ECO:0000313" key="5">
    <source>
        <dbReference type="Proteomes" id="UP001199919"/>
    </source>
</evidence>
<evidence type="ECO:0000256" key="2">
    <source>
        <dbReference type="SAM" id="SignalP"/>
    </source>
</evidence>
<dbReference type="InterPro" id="IPR039426">
    <property type="entry name" value="TonB-dep_rcpt-like"/>
</dbReference>
<keyword evidence="2" id="KW-0732">Signal</keyword>
<sequence>MRKNYFLFLRKLCATLLLLFVALFAKAQQVTIQGVVQDTVGGIPGATVIVKGGGQGTNTDNLGRYKFKAAANATLTYSAIGYKPKQVLLSNYKADAAGIIKIDVSLEVNTTSLEEVAVTGFGNTQKKASLVSSITTVSVKDLKTPSSNLTNALAGRVAGIIAFQGSGEPGLGTDNSTFYIRGLSTFGSGKQDPLILIDGIESSSTDMARLQPDDISDFSVLKDAAAASIYGARGANGVVLINTKMGKDAAPQFNFRVENRMSRNTRDYEFADNITYMNMSNEAVLTRNPNGVEPYSQNKINSTRAGEDPYLYPNNNWIQKLIKDYTINQGYNLNISGGSNRARYYIAGTYNKDNGILKVEPINDFNTNISLKNYSLRSNVDFNVSKSTVLIVRMYGQFDDYQGPIGGFNESGARISGGEQTFRNALNANPVMFPAVYPASKLPFIEHPLFGSAQTRNSDLSLSSTMYINPYAEMVKGYQVYKTSNLQPQLELKQNLDGITPGLTARAMGYLRRVSFYRVNRSYVPFFYSAIINPQDQSYSLQPLNDGSANSLQPVGREFLDFNQDAKEIDSRFWLEGAVNYNRTFKKKHTVSGMLVSYMSSYENANASSLIQSLPARNAGVSGRFSYGYDDRYLAEFNFGYNGSERFDRRNRWGFFPSIGVGYRISQEKFFKPLRDIVSNLKFRATYGLVGNDAIGNVNERFFYMSNVNLNDAGFGATFGRNDGTAVYNRNGVSISRYANSNITWERSKQINLGMDLSIANAFDLIVDAYKQERSNILQPISNIDNAAGLMAVPFSNFGKVSAKGVDLSGSYRANISKDFSINARGTFTYATTRIERIDELPYSSDLAYLSRKGYSINQTWGYVAERLFADDEEVANSPVQFGNTNLRAGDIKYRDINKDGIINSDDQVAIGYPTQPEIIYGFGSSFYYKNIDFSFYFQGASRFSFFINSAQIQPFYQSGGYQTGLLQAVANDYWSETNPNLYAFWPRLSTYRIDNNNQLSTWWMRNGSFLRLKNLEFGYTFNNLKKVKMQHARLYFSATNLFIVSGFKMWDAEMRGNGLGYPLQSLYNLGVQVSF</sequence>
<dbReference type="NCBIfam" id="TIGR04056">
    <property type="entry name" value="OMP_RagA_SusC"/>
    <property type="match status" value="1"/>
</dbReference>
<dbReference type="Proteomes" id="UP001199919">
    <property type="component" value="Unassembled WGS sequence"/>
</dbReference>
<keyword evidence="4" id="KW-0675">Receptor</keyword>
<dbReference type="InterPro" id="IPR023996">
    <property type="entry name" value="TonB-dep_OMP_SusC/RagA"/>
</dbReference>
<keyword evidence="1" id="KW-0812">Transmembrane</keyword>
<dbReference type="SUPFAM" id="SSF49464">
    <property type="entry name" value="Carboxypeptidase regulatory domain-like"/>
    <property type="match status" value="1"/>
</dbReference>
<dbReference type="NCBIfam" id="TIGR04057">
    <property type="entry name" value="SusC_RagA_signa"/>
    <property type="match status" value="1"/>
</dbReference>
<dbReference type="SUPFAM" id="SSF56935">
    <property type="entry name" value="Porins"/>
    <property type="match status" value="1"/>
</dbReference>
<dbReference type="RefSeq" id="WP_232175411.1">
    <property type="nucleotide sequence ID" value="NZ_JAJPWV010000001.1"/>
</dbReference>
<dbReference type="PROSITE" id="PS52016">
    <property type="entry name" value="TONB_DEPENDENT_REC_3"/>
    <property type="match status" value="1"/>
</dbReference>
<feature type="chain" id="PRO_5045367512" evidence="2">
    <location>
        <begin position="28"/>
        <end position="1076"/>
    </location>
</feature>
<dbReference type="Pfam" id="PF07715">
    <property type="entry name" value="Plug"/>
    <property type="match status" value="1"/>
</dbReference>
<dbReference type="InterPro" id="IPR012910">
    <property type="entry name" value="Plug_dom"/>
</dbReference>
<keyword evidence="1" id="KW-0813">Transport</keyword>
<dbReference type="InterPro" id="IPR008969">
    <property type="entry name" value="CarboxyPept-like_regulatory"/>
</dbReference>
<proteinExistence type="inferred from homology"/>
<dbReference type="InterPro" id="IPR037066">
    <property type="entry name" value="Plug_dom_sf"/>
</dbReference>
<comment type="similarity">
    <text evidence="1">Belongs to the TonB-dependent receptor family.</text>
</comment>
<name>A0ABS8TXB3_9SPHI</name>
<accession>A0ABS8TXB3</accession>
<evidence type="ECO:0000259" key="3">
    <source>
        <dbReference type="Pfam" id="PF07715"/>
    </source>
</evidence>
<organism evidence="4 5">
    <name type="scientific">Mucilaginibacter roseus</name>
    <dbReference type="NCBI Taxonomy" id="1528868"/>
    <lineage>
        <taxon>Bacteria</taxon>
        <taxon>Pseudomonadati</taxon>
        <taxon>Bacteroidota</taxon>
        <taxon>Sphingobacteriia</taxon>
        <taxon>Sphingobacteriales</taxon>
        <taxon>Sphingobacteriaceae</taxon>
        <taxon>Mucilaginibacter</taxon>
    </lineage>
</organism>
<keyword evidence="1" id="KW-1134">Transmembrane beta strand</keyword>
<dbReference type="Gene3D" id="2.170.130.10">
    <property type="entry name" value="TonB-dependent receptor, plug domain"/>
    <property type="match status" value="1"/>
</dbReference>
<keyword evidence="1" id="KW-0472">Membrane</keyword>
<comment type="subcellular location">
    <subcellularLocation>
        <location evidence="1">Cell outer membrane</location>
        <topology evidence="1">Multi-pass membrane protein</topology>
    </subcellularLocation>
</comment>
<keyword evidence="5" id="KW-1185">Reference proteome</keyword>
<dbReference type="InterPro" id="IPR023997">
    <property type="entry name" value="TonB-dep_OMP_SusC/RagA_CS"/>
</dbReference>
<gene>
    <name evidence="4" type="ORF">LT679_02795</name>
</gene>
<dbReference type="Pfam" id="PF13715">
    <property type="entry name" value="CarbopepD_reg_2"/>
    <property type="match status" value="1"/>
</dbReference>
<feature type="signal peptide" evidence="2">
    <location>
        <begin position="1"/>
        <end position="27"/>
    </location>
</feature>
<protein>
    <submittedName>
        <fullName evidence="4">TonB-dependent receptor</fullName>
    </submittedName>
</protein>
<dbReference type="EMBL" id="JAJPWV010000001">
    <property type="protein sequence ID" value="MCD8739519.1"/>
    <property type="molecule type" value="Genomic_DNA"/>
</dbReference>